<feature type="chain" id="PRO_5020773995" evidence="6">
    <location>
        <begin position="23"/>
        <end position="638"/>
    </location>
</feature>
<evidence type="ECO:0000256" key="5">
    <source>
        <dbReference type="ARBA" id="ARBA00023237"/>
    </source>
</evidence>
<keyword evidence="10" id="KW-1185">Reference proteome</keyword>
<dbReference type="Pfam" id="PF14322">
    <property type="entry name" value="SusD-like_3"/>
    <property type="match status" value="1"/>
</dbReference>
<sequence length="638" mass="73838">MKRMYKFIVICSVLVCSSSCNYLEVVPDNIATIDHAFSDRYTAESFLGNCYWYMPSSANPNASPAYMGSGEFMHQRAMLQTSMLIARGAQTAANHQINMWGGGNGGKKLWDGINNCNVFLANIHKVMDLTDAERKRWIAEVEFLKAYYHFFLLRYYGPIHTVDSYMDVSEDTDVVRQERQTVDECFEYIVGILDRLAEEKSLPTTISNPREELGRITLPVVMAVRAKVLVTWASPLFNGNTDYANFKDSEGRPFFNQQVRPELWNRAADACREAIDICHNAGHALYMANDVVNNFVLSDDSKIQMAYRSAVSLRFNHEVIWTNTQSLVNGTYQDYMIPHLRQVSQGVTSGWYSPTINVAEMFYTENGVPISEDTNFDYEGRFERMSNSSSWKTYNIADGGETAKLNYYRENRFYASLGFDRGKWYNFVGHNDWEKSDQNAPTIQARYNEYSSMYNPNNYSSTGYFAKKLVSVNSGFTEQHRFAAEAYGYPEMRLSDLYLLYAEALNESKSGPDAEVYQWIDLVRDRAGLRTVEESWRLYSKNPNKPSTKVGMREIIQHERNIELALESENYWDARRWKTAIRDYNRSLKGWNVLRQEAIEYYEVQTLFNQKFSHKDYFAPVPEYEIINNPKLVQNPGW</sequence>
<proteinExistence type="inferred from homology"/>
<dbReference type="InterPro" id="IPR033985">
    <property type="entry name" value="SusD-like_N"/>
</dbReference>
<reference evidence="9 10" key="1">
    <citation type="submission" date="2019-04" db="EMBL/GenBank/DDBJ databases">
        <title>Sphingobacterium olei sp. nov., isolated from oil-contaminated soil.</title>
        <authorList>
            <person name="Liu B."/>
        </authorList>
    </citation>
    <scope>NUCLEOTIDE SEQUENCE [LARGE SCALE GENOMIC DNA]</scope>
    <source>
        <strain evidence="9 10">Y3L14</strain>
    </source>
</reference>
<dbReference type="InterPro" id="IPR012944">
    <property type="entry name" value="SusD_RagB_dom"/>
</dbReference>
<dbReference type="InterPro" id="IPR011990">
    <property type="entry name" value="TPR-like_helical_dom_sf"/>
</dbReference>
<dbReference type="AlphaFoldDB" id="A0A4U0H1L8"/>
<dbReference type="SUPFAM" id="SSF48452">
    <property type="entry name" value="TPR-like"/>
    <property type="match status" value="1"/>
</dbReference>
<dbReference type="RefSeq" id="WP_136820616.1">
    <property type="nucleotide sequence ID" value="NZ_SUKA01000003.1"/>
</dbReference>
<evidence type="ECO:0000256" key="4">
    <source>
        <dbReference type="ARBA" id="ARBA00023136"/>
    </source>
</evidence>
<organism evidence="9 10">
    <name type="scientific">Sphingobacterium alkalisoli</name>
    <dbReference type="NCBI Taxonomy" id="1874115"/>
    <lineage>
        <taxon>Bacteria</taxon>
        <taxon>Pseudomonadati</taxon>
        <taxon>Bacteroidota</taxon>
        <taxon>Sphingobacteriia</taxon>
        <taxon>Sphingobacteriales</taxon>
        <taxon>Sphingobacteriaceae</taxon>
        <taxon>Sphingobacterium</taxon>
    </lineage>
</organism>
<accession>A0A4U0H1L8</accession>
<comment type="similarity">
    <text evidence="2">Belongs to the SusD family.</text>
</comment>
<evidence type="ECO:0000256" key="6">
    <source>
        <dbReference type="SAM" id="SignalP"/>
    </source>
</evidence>
<dbReference type="Gene3D" id="1.25.40.390">
    <property type="match status" value="1"/>
</dbReference>
<gene>
    <name evidence="9" type="ORF">FAZ19_10115</name>
</gene>
<evidence type="ECO:0000259" key="8">
    <source>
        <dbReference type="Pfam" id="PF14322"/>
    </source>
</evidence>
<evidence type="ECO:0000313" key="9">
    <source>
        <dbReference type="EMBL" id="TJY65487.1"/>
    </source>
</evidence>
<comment type="subcellular location">
    <subcellularLocation>
        <location evidence="1">Cell outer membrane</location>
    </subcellularLocation>
</comment>
<dbReference type="Pfam" id="PF07980">
    <property type="entry name" value="SusD_RagB"/>
    <property type="match status" value="1"/>
</dbReference>
<dbReference type="EMBL" id="SUKA01000003">
    <property type="protein sequence ID" value="TJY65487.1"/>
    <property type="molecule type" value="Genomic_DNA"/>
</dbReference>
<dbReference type="OrthoDB" id="608091at2"/>
<dbReference type="GO" id="GO:0009279">
    <property type="term" value="C:cell outer membrane"/>
    <property type="evidence" value="ECO:0007669"/>
    <property type="project" value="UniProtKB-SubCell"/>
</dbReference>
<feature type="signal peptide" evidence="6">
    <location>
        <begin position="1"/>
        <end position="22"/>
    </location>
</feature>
<comment type="caution">
    <text evidence="9">The sequence shown here is derived from an EMBL/GenBank/DDBJ whole genome shotgun (WGS) entry which is preliminary data.</text>
</comment>
<name>A0A4U0H1L8_9SPHI</name>
<keyword evidence="3 6" id="KW-0732">Signal</keyword>
<feature type="domain" description="RagB/SusD" evidence="7">
    <location>
        <begin position="318"/>
        <end position="638"/>
    </location>
</feature>
<evidence type="ECO:0000256" key="1">
    <source>
        <dbReference type="ARBA" id="ARBA00004442"/>
    </source>
</evidence>
<evidence type="ECO:0000259" key="7">
    <source>
        <dbReference type="Pfam" id="PF07980"/>
    </source>
</evidence>
<dbReference type="Proteomes" id="UP000309872">
    <property type="component" value="Unassembled WGS sequence"/>
</dbReference>
<keyword evidence="5" id="KW-0998">Cell outer membrane</keyword>
<evidence type="ECO:0000256" key="2">
    <source>
        <dbReference type="ARBA" id="ARBA00006275"/>
    </source>
</evidence>
<protein>
    <submittedName>
        <fullName evidence="9">RagB/SusD family nutrient uptake outer membrane protein</fullName>
    </submittedName>
</protein>
<evidence type="ECO:0000256" key="3">
    <source>
        <dbReference type="ARBA" id="ARBA00022729"/>
    </source>
</evidence>
<feature type="domain" description="SusD-like N-terminal" evidence="8">
    <location>
        <begin position="91"/>
        <end position="190"/>
    </location>
</feature>
<keyword evidence="4" id="KW-0472">Membrane</keyword>
<evidence type="ECO:0000313" key="10">
    <source>
        <dbReference type="Proteomes" id="UP000309872"/>
    </source>
</evidence>